<evidence type="ECO:0000256" key="1">
    <source>
        <dbReference type="SAM" id="MobiDB-lite"/>
    </source>
</evidence>
<accession>A0AAV6TLH7</accession>
<name>A0AAV6TLH7_9ARAC</name>
<dbReference type="Gene3D" id="6.10.140.1470">
    <property type="match status" value="1"/>
</dbReference>
<organism evidence="2 3">
    <name type="scientific">Oedothorax gibbosus</name>
    <dbReference type="NCBI Taxonomy" id="931172"/>
    <lineage>
        <taxon>Eukaryota</taxon>
        <taxon>Metazoa</taxon>
        <taxon>Ecdysozoa</taxon>
        <taxon>Arthropoda</taxon>
        <taxon>Chelicerata</taxon>
        <taxon>Arachnida</taxon>
        <taxon>Araneae</taxon>
        <taxon>Araneomorphae</taxon>
        <taxon>Entelegynae</taxon>
        <taxon>Araneoidea</taxon>
        <taxon>Linyphiidae</taxon>
        <taxon>Erigoninae</taxon>
        <taxon>Oedothorax</taxon>
    </lineage>
</organism>
<dbReference type="Proteomes" id="UP000827092">
    <property type="component" value="Unassembled WGS sequence"/>
</dbReference>
<dbReference type="AlphaFoldDB" id="A0AAV6TLH7"/>
<feature type="non-terminal residue" evidence="2">
    <location>
        <position position="133"/>
    </location>
</feature>
<evidence type="ECO:0000313" key="2">
    <source>
        <dbReference type="EMBL" id="KAG8172627.1"/>
    </source>
</evidence>
<evidence type="ECO:0000313" key="3">
    <source>
        <dbReference type="Proteomes" id="UP000827092"/>
    </source>
</evidence>
<gene>
    <name evidence="2" type="ORF">JTE90_009835</name>
</gene>
<reference evidence="2 3" key="1">
    <citation type="journal article" date="2022" name="Nat. Ecol. Evol.">
        <title>A masculinizing supergene underlies an exaggerated male reproductive morph in a spider.</title>
        <authorList>
            <person name="Hendrickx F."/>
            <person name="De Corte Z."/>
            <person name="Sonet G."/>
            <person name="Van Belleghem S.M."/>
            <person name="Kostlbacher S."/>
            <person name="Vangestel C."/>
        </authorList>
    </citation>
    <scope>NUCLEOTIDE SEQUENCE [LARGE SCALE GENOMIC DNA]</scope>
    <source>
        <strain evidence="2">W744_W776</strain>
    </source>
</reference>
<feature type="region of interest" description="Disordered" evidence="1">
    <location>
        <begin position="89"/>
        <end position="133"/>
    </location>
</feature>
<keyword evidence="3" id="KW-1185">Reference proteome</keyword>
<proteinExistence type="predicted"/>
<protein>
    <submittedName>
        <fullName evidence="2">Uncharacterized protein</fullName>
    </submittedName>
</protein>
<sequence length="133" mass="15630">MKYLDFGIAVNVFWKELNPYLHDRKDPYGNKDLLPAQQAFASVDKAIANLSKLPPSYKEFYCLRLIAHIRKKMELYARCLPCLKSTETEKKETKDYPVDLNPFENETEENREWGNEYPEDMNPFGSAEDEENK</sequence>
<comment type="caution">
    <text evidence="2">The sequence shown here is derived from an EMBL/GenBank/DDBJ whole genome shotgun (WGS) entry which is preliminary data.</text>
</comment>
<dbReference type="EMBL" id="JAFNEN010002522">
    <property type="protein sequence ID" value="KAG8172627.1"/>
    <property type="molecule type" value="Genomic_DNA"/>
</dbReference>